<dbReference type="AlphaFoldDB" id="A0A1F6TNP2"/>
<protein>
    <recommendedName>
        <fullName evidence="5">Glycosyl transferase family 1</fullName>
    </recommendedName>
</protein>
<proteinExistence type="predicted"/>
<evidence type="ECO:0000313" key="4">
    <source>
        <dbReference type="Proteomes" id="UP000178885"/>
    </source>
</evidence>
<sequence>MSIALVRSRYAQDGGAERFVSRVLEALGSRNVQLALVTREWCGGKGFEVIICNPFYIGRLWRDWSFARAVCRELKSRSFDLVQSHERLSCCDVYRAGDGVHREWLKQRARALRGRRRWMQALNPYHLYVKWAEEKVFRSPRLKAVICNSKMVKEEIQHYFGLPDEKLPIIHNGVDTEAFHPRLKRHRTEVRTKYNIPEEARLFLFVGSGFERKGVAVLLEVMAQMPPHAYLLIVGRDKRIKNFQRRVGQLGLSGRVIFAGSQPDVKPYYGAADVLVLPTLYDPFPNVVLEAMASGLPVITSTKCGAAELVESSGGGLICDALDISALGKAMQSLLVLERSAAMGRAARAVAERLDLSSMAHALSALYSRLV</sequence>
<dbReference type="InterPro" id="IPR028098">
    <property type="entry name" value="Glyco_trans_4-like_N"/>
</dbReference>
<dbReference type="CDD" id="cd03801">
    <property type="entry name" value="GT4_PimA-like"/>
    <property type="match status" value="1"/>
</dbReference>
<dbReference type="InterPro" id="IPR001296">
    <property type="entry name" value="Glyco_trans_1"/>
</dbReference>
<dbReference type="PANTHER" id="PTHR12526:SF623">
    <property type="entry name" value="WABG"/>
    <property type="match status" value="1"/>
</dbReference>
<dbReference type="SUPFAM" id="SSF53756">
    <property type="entry name" value="UDP-Glycosyltransferase/glycogen phosphorylase"/>
    <property type="match status" value="1"/>
</dbReference>
<dbReference type="PANTHER" id="PTHR12526">
    <property type="entry name" value="GLYCOSYLTRANSFERASE"/>
    <property type="match status" value="1"/>
</dbReference>
<dbReference type="Proteomes" id="UP000178885">
    <property type="component" value="Unassembled WGS sequence"/>
</dbReference>
<evidence type="ECO:0008006" key="5">
    <source>
        <dbReference type="Google" id="ProtNLM"/>
    </source>
</evidence>
<dbReference type="GO" id="GO:0016757">
    <property type="term" value="F:glycosyltransferase activity"/>
    <property type="evidence" value="ECO:0007669"/>
    <property type="project" value="InterPro"/>
</dbReference>
<dbReference type="Pfam" id="PF00534">
    <property type="entry name" value="Glycos_transf_1"/>
    <property type="match status" value="1"/>
</dbReference>
<organism evidence="3 4">
    <name type="scientific">Candidatus Muproteobacteria bacterium RBG_16_65_34</name>
    <dbReference type="NCBI Taxonomy" id="1817760"/>
    <lineage>
        <taxon>Bacteria</taxon>
        <taxon>Pseudomonadati</taxon>
        <taxon>Pseudomonadota</taxon>
        <taxon>Candidatus Muproteobacteria</taxon>
    </lineage>
</organism>
<evidence type="ECO:0000259" key="1">
    <source>
        <dbReference type="Pfam" id="PF00534"/>
    </source>
</evidence>
<reference evidence="3 4" key="1">
    <citation type="journal article" date="2016" name="Nat. Commun.">
        <title>Thousands of microbial genomes shed light on interconnected biogeochemical processes in an aquifer system.</title>
        <authorList>
            <person name="Anantharaman K."/>
            <person name="Brown C.T."/>
            <person name="Hug L.A."/>
            <person name="Sharon I."/>
            <person name="Castelle C.J."/>
            <person name="Probst A.J."/>
            <person name="Thomas B.C."/>
            <person name="Singh A."/>
            <person name="Wilkins M.J."/>
            <person name="Karaoz U."/>
            <person name="Brodie E.L."/>
            <person name="Williams K.H."/>
            <person name="Hubbard S.S."/>
            <person name="Banfield J.F."/>
        </authorList>
    </citation>
    <scope>NUCLEOTIDE SEQUENCE [LARGE SCALE GENOMIC DNA]</scope>
</reference>
<comment type="caution">
    <text evidence="3">The sequence shown here is derived from an EMBL/GenBank/DDBJ whole genome shotgun (WGS) entry which is preliminary data.</text>
</comment>
<gene>
    <name evidence="3" type="ORF">A2151_06120</name>
</gene>
<name>A0A1F6TNP2_9PROT</name>
<dbReference type="EMBL" id="MFSU01000076">
    <property type="protein sequence ID" value="OGI46712.1"/>
    <property type="molecule type" value="Genomic_DNA"/>
</dbReference>
<feature type="domain" description="Glycosyltransferase subfamily 4-like N-terminal" evidence="2">
    <location>
        <begin position="14"/>
        <end position="177"/>
    </location>
</feature>
<dbReference type="STRING" id="1817760.A2151_06120"/>
<evidence type="ECO:0000259" key="2">
    <source>
        <dbReference type="Pfam" id="PF13439"/>
    </source>
</evidence>
<dbReference type="Gene3D" id="3.40.50.2000">
    <property type="entry name" value="Glycogen Phosphorylase B"/>
    <property type="match status" value="2"/>
</dbReference>
<accession>A0A1F6TNP2</accession>
<dbReference type="Pfam" id="PF13439">
    <property type="entry name" value="Glyco_transf_4"/>
    <property type="match status" value="1"/>
</dbReference>
<feature type="domain" description="Glycosyl transferase family 1" evidence="1">
    <location>
        <begin position="187"/>
        <end position="348"/>
    </location>
</feature>
<evidence type="ECO:0000313" key="3">
    <source>
        <dbReference type="EMBL" id="OGI46712.1"/>
    </source>
</evidence>